<comment type="similarity">
    <text evidence="1">Belongs to the PspA/Vipp/IM30 family.</text>
</comment>
<dbReference type="Pfam" id="PF04012">
    <property type="entry name" value="PspA_IM30"/>
    <property type="match status" value="1"/>
</dbReference>
<keyword evidence="2" id="KW-0175">Coiled coil</keyword>
<feature type="compositionally biased region" description="Basic and acidic residues" evidence="3">
    <location>
        <begin position="240"/>
        <end position="251"/>
    </location>
</feature>
<dbReference type="AlphaFoldDB" id="W5Y4W7"/>
<accession>W5Y4W7</accession>
<feature type="region of interest" description="Disordered" evidence="3">
    <location>
        <begin position="240"/>
        <end position="287"/>
    </location>
</feature>
<dbReference type="InterPro" id="IPR007157">
    <property type="entry name" value="PspA_VIPP1"/>
</dbReference>
<dbReference type="HOGENOM" id="CLU_048860_0_0_11"/>
<dbReference type="KEGG" id="cvt:B843_12495"/>
<reference evidence="4 5" key="1">
    <citation type="submission" date="2013-02" db="EMBL/GenBank/DDBJ databases">
        <title>The complete genome sequence of Corynebacterium vitaeruminis DSM 20294.</title>
        <authorList>
            <person name="Ruckert C."/>
            <person name="Albersmeier A."/>
            <person name="Kalinowski J."/>
        </authorList>
    </citation>
    <scope>NUCLEOTIDE SEQUENCE [LARGE SCALE GENOMIC DNA]</scope>
    <source>
        <strain evidence="5">ATCC 10234</strain>
    </source>
</reference>
<feature type="compositionally biased region" description="Low complexity" evidence="3">
    <location>
        <begin position="256"/>
        <end position="266"/>
    </location>
</feature>
<keyword evidence="5" id="KW-1185">Reference proteome</keyword>
<protein>
    <submittedName>
        <fullName evidence="4">Phage shock protein A</fullName>
    </submittedName>
</protein>
<dbReference type="Proteomes" id="UP000019222">
    <property type="component" value="Chromosome"/>
</dbReference>
<feature type="coiled-coil region" evidence="2">
    <location>
        <begin position="130"/>
        <end position="164"/>
    </location>
</feature>
<feature type="compositionally biased region" description="Basic and acidic residues" evidence="3">
    <location>
        <begin position="273"/>
        <end position="287"/>
    </location>
</feature>
<evidence type="ECO:0000256" key="1">
    <source>
        <dbReference type="ARBA" id="ARBA00043985"/>
    </source>
</evidence>
<feature type="coiled-coil region" evidence="2">
    <location>
        <begin position="48"/>
        <end position="82"/>
    </location>
</feature>
<evidence type="ECO:0000256" key="3">
    <source>
        <dbReference type="SAM" id="MobiDB-lite"/>
    </source>
</evidence>
<dbReference type="EMBL" id="CP004353">
    <property type="protein sequence ID" value="AHI23875.1"/>
    <property type="molecule type" value="Genomic_DNA"/>
</dbReference>
<dbReference type="STRING" id="1224164.B843_12495"/>
<name>W5Y4W7_9CORY</name>
<dbReference type="eggNOG" id="COG1842">
    <property type="taxonomic scope" value="Bacteria"/>
</dbReference>
<sequence length="287" mass="31377">MANPFSKGWKYLTASLDQKIDENADPLVQIKQATDAAKQQHQQIAQQAASVIGNKNQLEMKLNRLLEEQKTLTEKARQAIQLADKAQADGDAAKATEYGNVAEIYATQLVTAEQQLEETKTLHAQSVQAAAQATEQVKQSEARLTEQLSQIDQLTQQVQQTKMQEASNKALDSMKEFEPDNDVPSLDAVREKIERRYANALGSQELMQSSMGDRLAEIDATGADVKAASRLEEIRASMKKETAALEAKPESDAEAAEATPAETTPAETEDASDEAKAEEASEKKDAE</sequence>
<proteinExistence type="inferred from homology"/>
<evidence type="ECO:0000256" key="2">
    <source>
        <dbReference type="SAM" id="Coils"/>
    </source>
</evidence>
<dbReference type="PATRIC" id="fig|1224164.3.peg.2523"/>
<organism evidence="4 5">
    <name type="scientific">Corynebacterium vitaeruminis DSM 20294</name>
    <dbReference type="NCBI Taxonomy" id="1224164"/>
    <lineage>
        <taxon>Bacteria</taxon>
        <taxon>Bacillati</taxon>
        <taxon>Actinomycetota</taxon>
        <taxon>Actinomycetes</taxon>
        <taxon>Mycobacteriales</taxon>
        <taxon>Corynebacteriaceae</taxon>
        <taxon>Corynebacterium</taxon>
    </lineage>
</organism>
<gene>
    <name evidence="4" type="ORF">B843_12495</name>
</gene>
<evidence type="ECO:0000313" key="4">
    <source>
        <dbReference type="EMBL" id="AHI23875.1"/>
    </source>
</evidence>
<evidence type="ECO:0000313" key="5">
    <source>
        <dbReference type="Proteomes" id="UP000019222"/>
    </source>
</evidence>
<dbReference type="RefSeq" id="WP_025253851.1">
    <property type="nucleotide sequence ID" value="NZ_CP004353.1"/>
</dbReference>